<gene>
    <name evidence="2" type="ORF">CYCCA115_LOCUS15644</name>
</gene>
<dbReference type="Pfam" id="PF01167">
    <property type="entry name" value="Tub"/>
    <property type="match status" value="1"/>
</dbReference>
<proteinExistence type="predicted"/>
<dbReference type="SUPFAM" id="SSF54518">
    <property type="entry name" value="Tubby C-terminal domain-like"/>
    <property type="match status" value="1"/>
</dbReference>
<dbReference type="Gene3D" id="3.20.90.10">
    <property type="entry name" value="Tubby Protein, Chain A"/>
    <property type="match status" value="1"/>
</dbReference>
<sequence length="218" mass="24474">MTAMKQDIDIMGKGTPRLKEWNLVPSMVSRIGKQTSQLTVVMTLESKPNSNHDILVSTIVSRSAKFQHRCWLIKDTAGHTRGFLSQPKDGYYVLERAESDGGLVEVLKIHYKFLGVFKFLTEKPTRKAEVSIQGGAQFLSKEPVGKDGKPKPLYTAGRGRVTSSKNMQLLSNEDGKMILQFVKWGDNQFHLDYKEPFDAFLAFGFAIAQLDLGMITLM</sequence>
<keyword evidence="3" id="KW-1185">Reference proteome</keyword>
<reference evidence="2" key="1">
    <citation type="submission" date="2023-08" db="EMBL/GenBank/DDBJ databases">
        <authorList>
            <person name="Audoor S."/>
            <person name="Bilcke G."/>
        </authorList>
    </citation>
    <scope>NUCLEOTIDE SEQUENCE</scope>
</reference>
<evidence type="ECO:0000313" key="2">
    <source>
        <dbReference type="EMBL" id="CAJ1955221.1"/>
    </source>
</evidence>
<protein>
    <recommendedName>
        <fullName evidence="1">Tubby C-terminal domain-containing protein</fullName>
    </recommendedName>
</protein>
<evidence type="ECO:0000313" key="3">
    <source>
        <dbReference type="Proteomes" id="UP001295423"/>
    </source>
</evidence>
<organism evidence="2 3">
    <name type="scientific">Cylindrotheca closterium</name>
    <dbReference type="NCBI Taxonomy" id="2856"/>
    <lineage>
        <taxon>Eukaryota</taxon>
        <taxon>Sar</taxon>
        <taxon>Stramenopiles</taxon>
        <taxon>Ochrophyta</taxon>
        <taxon>Bacillariophyta</taxon>
        <taxon>Bacillariophyceae</taxon>
        <taxon>Bacillariophycidae</taxon>
        <taxon>Bacillariales</taxon>
        <taxon>Bacillariaceae</taxon>
        <taxon>Cylindrotheca</taxon>
    </lineage>
</organism>
<dbReference type="InterPro" id="IPR000007">
    <property type="entry name" value="Tubby_C"/>
</dbReference>
<evidence type="ECO:0000259" key="1">
    <source>
        <dbReference type="Pfam" id="PF01167"/>
    </source>
</evidence>
<dbReference type="Proteomes" id="UP001295423">
    <property type="component" value="Unassembled WGS sequence"/>
</dbReference>
<dbReference type="AlphaFoldDB" id="A0AAD2FX88"/>
<accession>A0AAD2FX88</accession>
<feature type="domain" description="Tubby C-terminal" evidence="1">
    <location>
        <begin position="157"/>
        <end position="211"/>
    </location>
</feature>
<name>A0AAD2FX88_9STRA</name>
<dbReference type="EMBL" id="CAKOGP040001881">
    <property type="protein sequence ID" value="CAJ1955221.1"/>
    <property type="molecule type" value="Genomic_DNA"/>
</dbReference>
<dbReference type="InterPro" id="IPR025659">
    <property type="entry name" value="Tubby-like_C"/>
</dbReference>
<comment type="caution">
    <text evidence="2">The sequence shown here is derived from an EMBL/GenBank/DDBJ whole genome shotgun (WGS) entry which is preliminary data.</text>
</comment>